<reference evidence="2 3" key="1">
    <citation type="submission" date="2019-09" db="EMBL/GenBank/DDBJ databases">
        <authorList>
            <person name="Ou C."/>
        </authorList>
    </citation>
    <scope>NUCLEOTIDE SEQUENCE [LARGE SCALE GENOMIC DNA]</scope>
    <source>
        <strain evidence="2">S2</strain>
        <tissue evidence="2">Leaf</tissue>
    </source>
</reference>
<comment type="caution">
    <text evidence="2">The sequence shown here is derived from an EMBL/GenBank/DDBJ whole genome shotgun (WGS) entry which is preliminary data.</text>
</comment>
<dbReference type="InterPro" id="IPR007861">
    <property type="entry name" value="DNA_mismatch_repair_MutS_clamp"/>
</dbReference>
<dbReference type="PANTHER" id="PTHR11361">
    <property type="entry name" value="DNA MISMATCH REPAIR PROTEIN MUTS FAMILY MEMBER"/>
    <property type="match status" value="1"/>
</dbReference>
<dbReference type="Gene3D" id="1.10.1420.10">
    <property type="match status" value="2"/>
</dbReference>
<accession>A0A5N5F2P8</accession>
<feature type="domain" description="DNA mismatch repair protein MutS core" evidence="1">
    <location>
        <begin position="163"/>
        <end position="465"/>
    </location>
</feature>
<evidence type="ECO:0000313" key="2">
    <source>
        <dbReference type="EMBL" id="KAB2597255.1"/>
    </source>
</evidence>
<dbReference type="InterPro" id="IPR045076">
    <property type="entry name" value="MutS"/>
</dbReference>
<dbReference type="SMART" id="SM00533">
    <property type="entry name" value="MUTSd"/>
    <property type="match status" value="1"/>
</dbReference>
<dbReference type="GO" id="GO:0005524">
    <property type="term" value="F:ATP binding"/>
    <property type="evidence" value="ECO:0007669"/>
    <property type="project" value="InterPro"/>
</dbReference>
<name>A0A5N5F2P8_9ROSA</name>
<gene>
    <name evidence="2" type="ORF">D8674_000175</name>
</gene>
<dbReference type="GO" id="GO:0005634">
    <property type="term" value="C:nucleus"/>
    <property type="evidence" value="ECO:0007669"/>
    <property type="project" value="TreeGrafter"/>
</dbReference>
<proteinExistence type="predicted"/>
<organism evidence="2 3">
    <name type="scientific">Pyrus ussuriensis x Pyrus communis</name>
    <dbReference type="NCBI Taxonomy" id="2448454"/>
    <lineage>
        <taxon>Eukaryota</taxon>
        <taxon>Viridiplantae</taxon>
        <taxon>Streptophyta</taxon>
        <taxon>Embryophyta</taxon>
        <taxon>Tracheophyta</taxon>
        <taxon>Spermatophyta</taxon>
        <taxon>Magnoliopsida</taxon>
        <taxon>eudicotyledons</taxon>
        <taxon>Gunneridae</taxon>
        <taxon>Pentapetalae</taxon>
        <taxon>rosids</taxon>
        <taxon>fabids</taxon>
        <taxon>Rosales</taxon>
        <taxon>Rosaceae</taxon>
        <taxon>Amygdaloideae</taxon>
        <taxon>Maleae</taxon>
        <taxon>Pyrus</taxon>
    </lineage>
</organism>
<dbReference type="PANTHER" id="PTHR11361:SF150">
    <property type="entry name" value="DNA MISMATCH REPAIR PROTEIN MSH6"/>
    <property type="match status" value="1"/>
</dbReference>
<dbReference type="Pfam" id="PF05190">
    <property type="entry name" value="MutS_IV"/>
    <property type="match status" value="1"/>
</dbReference>
<evidence type="ECO:0000313" key="3">
    <source>
        <dbReference type="Proteomes" id="UP000327157"/>
    </source>
</evidence>
<evidence type="ECO:0000259" key="1">
    <source>
        <dbReference type="SMART" id="SM00533"/>
    </source>
</evidence>
<sequence length="469" mass="53395">MRPVEIVKPANLLSPETEKVLIRHTRSPLVNELVPVLEFLDAERTIQEVRSIYRRADDQLVSGSPKKAGFHGSDSHLEEDGYGCLPDVLSEMVRAGENGIWALSALGGALFYLKQAFLDETILRFAKFELLPSSGDIITKPYMVLHSAALENLEIFENNRNGDSSGTLYAQLNHCVTGFGKRLLRTWLARPLYHVELIKQRQDAVASLRGVNLYHALEFRKVISRLPDMERLLVYVFSSIKWFYTRMLQKKRQLQEFISALRGCELMAQTCCSLKVILENVESAQLHHLLTLGFPDVNSVLKHFRDAFDWVEANNSGHIIPHEGVDIEYDSACEKVKKIESYLTKHLQEQRKLLGDKSITYVTIGKDSYLLEMPESLCSCIPPDYELHSSKKGFSRYWTPDIKKSLTELSQAETDKESSLKSILQRLIGRFCEHRLKWRQLVSVTAGVQSFPLCIGCFVLIDFGQTLVD</sequence>
<dbReference type="InterPro" id="IPR007696">
    <property type="entry name" value="DNA_mismatch_repair_MutS_core"/>
</dbReference>
<dbReference type="EMBL" id="SMOL01000768">
    <property type="protein sequence ID" value="KAB2597255.1"/>
    <property type="molecule type" value="Genomic_DNA"/>
</dbReference>
<dbReference type="FunFam" id="1.10.1420.10:FF:000005">
    <property type="entry name" value="DNA mismatch repair protein"/>
    <property type="match status" value="1"/>
</dbReference>
<dbReference type="InterPro" id="IPR036187">
    <property type="entry name" value="DNA_mismatch_repair_MutS_sf"/>
</dbReference>
<keyword evidence="3" id="KW-1185">Reference proteome</keyword>
<dbReference type="GO" id="GO:0140664">
    <property type="term" value="F:ATP-dependent DNA damage sensor activity"/>
    <property type="evidence" value="ECO:0007669"/>
    <property type="project" value="InterPro"/>
</dbReference>
<dbReference type="SUPFAM" id="SSF48334">
    <property type="entry name" value="DNA repair protein MutS, domain III"/>
    <property type="match status" value="1"/>
</dbReference>
<dbReference type="AlphaFoldDB" id="A0A5N5F2P8"/>
<dbReference type="InterPro" id="IPR036678">
    <property type="entry name" value="MutS_con_dom_sf"/>
</dbReference>
<dbReference type="GO" id="GO:0030983">
    <property type="term" value="F:mismatched DNA binding"/>
    <property type="evidence" value="ECO:0007669"/>
    <property type="project" value="InterPro"/>
</dbReference>
<dbReference type="GO" id="GO:0006298">
    <property type="term" value="P:mismatch repair"/>
    <property type="evidence" value="ECO:0007669"/>
    <property type="project" value="InterPro"/>
</dbReference>
<dbReference type="OrthoDB" id="10252754at2759"/>
<reference evidence="2 3" key="3">
    <citation type="submission" date="2019-11" db="EMBL/GenBank/DDBJ databases">
        <title>A de novo genome assembly of a pear dwarfing rootstock.</title>
        <authorList>
            <person name="Wang F."/>
            <person name="Wang J."/>
            <person name="Li S."/>
            <person name="Zhang Y."/>
            <person name="Fang M."/>
            <person name="Ma L."/>
            <person name="Zhao Y."/>
            <person name="Jiang S."/>
        </authorList>
    </citation>
    <scope>NUCLEOTIDE SEQUENCE [LARGE SCALE GENOMIC DNA]</scope>
    <source>
        <strain evidence="2">S2</strain>
        <tissue evidence="2">Leaf</tissue>
    </source>
</reference>
<dbReference type="Gene3D" id="3.30.420.110">
    <property type="entry name" value="MutS, connector domain"/>
    <property type="match status" value="1"/>
</dbReference>
<dbReference type="Pfam" id="PF05192">
    <property type="entry name" value="MutS_III"/>
    <property type="match status" value="1"/>
</dbReference>
<reference evidence="3" key="2">
    <citation type="submission" date="2019-10" db="EMBL/GenBank/DDBJ databases">
        <title>A de novo genome assembly of a pear dwarfing rootstock.</title>
        <authorList>
            <person name="Wang F."/>
            <person name="Wang J."/>
            <person name="Li S."/>
            <person name="Zhang Y."/>
            <person name="Fang M."/>
            <person name="Ma L."/>
            <person name="Zhao Y."/>
            <person name="Jiang S."/>
        </authorList>
    </citation>
    <scope>NUCLEOTIDE SEQUENCE [LARGE SCALE GENOMIC DNA]</scope>
</reference>
<dbReference type="Proteomes" id="UP000327157">
    <property type="component" value="Chromosome 1"/>
</dbReference>
<protein>
    <submittedName>
        <fullName evidence="2">DNA mismatch repair protein MSH6</fullName>
    </submittedName>
</protein>